<proteinExistence type="predicted"/>
<dbReference type="STRING" id="360411.AC812_11840"/>
<name>A0A0P6X3S8_9CHLR</name>
<dbReference type="Proteomes" id="UP000050514">
    <property type="component" value="Unassembled WGS sequence"/>
</dbReference>
<dbReference type="EMBL" id="LGHJ01000017">
    <property type="protein sequence ID" value="KPL74491.1"/>
    <property type="molecule type" value="Genomic_DNA"/>
</dbReference>
<organism evidence="1 2">
    <name type="scientific">Bellilinea caldifistulae</name>
    <dbReference type="NCBI Taxonomy" id="360411"/>
    <lineage>
        <taxon>Bacteria</taxon>
        <taxon>Bacillati</taxon>
        <taxon>Chloroflexota</taxon>
        <taxon>Anaerolineae</taxon>
        <taxon>Anaerolineales</taxon>
        <taxon>Anaerolineaceae</taxon>
        <taxon>Bellilinea</taxon>
    </lineage>
</organism>
<evidence type="ECO:0000313" key="1">
    <source>
        <dbReference type="EMBL" id="KPL74491.1"/>
    </source>
</evidence>
<accession>A0A0P6X3S8</accession>
<sequence>MFNDPYSQCQIPALSKIAEGEQKDTSLPFLVRFKRRFAKVWNYTVKNRLKKIDKTLSKKHKLNTTATIFPEKLQAGDWVRVRPAEDIQSTLDRWHELKGCAFLSEMWQYCGTTQRVLVRMERFLDERDYKVKKCNGIVLLEGLMCTGTPVFGRCDRRCHFFWREEWLEKINSEDPVYEAANSSRNRE</sequence>
<reference evidence="1 2" key="1">
    <citation type="submission" date="2015-07" db="EMBL/GenBank/DDBJ databases">
        <title>Draft genome of Bellilinea caldifistulae DSM 17877.</title>
        <authorList>
            <person name="Hemp J."/>
            <person name="Ward L.M."/>
            <person name="Pace L.A."/>
            <person name="Fischer W.W."/>
        </authorList>
    </citation>
    <scope>NUCLEOTIDE SEQUENCE [LARGE SCALE GENOMIC DNA]</scope>
    <source>
        <strain evidence="1 2">GOMI-1</strain>
    </source>
</reference>
<dbReference type="AlphaFoldDB" id="A0A0P6X3S8"/>
<comment type="caution">
    <text evidence="1">The sequence shown here is derived from an EMBL/GenBank/DDBJ whole genome shotgun (WGS) entry which is preliminary data.</text>
</comment>
<keyword evidence="2" id="KW-1185">Reference proteome</keyword>
<dbReference type="OrthoDB" id="164665at2"/>
<dbReference type="RefSeq" id="WP_061918722.1">
    <property type="nucleotide sequence ID" value="NZ_DF967971.1"/>
</dbReference>
<gene>
    <name evidence="1" type="ORF">AC812_11840</name>
</gene>
<evidence type="ECO:0000313" key="2">
    <source>
        <dbReference type="Proteomes" id="UP000050514"/>
    </source>
</evidence>
<protein>
    <submittedName>
        <fullName evidence="1">Uncharacterized protein</fullName>
    </submittedName>
</protein>